<dbReference type="EMBL" id="JBHSDU010000003">
    <property type="protein sequence ID" value="MFC4309002.1"/>
    <property type="molecule type" value="Genomic_DNA"/>
</dbReference>
<dbReference type="Gene3D" id="3.30.450.20">
    <property type="entry name" value="PAS domain"/>
    <property type="match status" value="2"/>
</dbReference>
<organism evidence="5 6">
    <name type="scientific">Steroidobacter flavus</name>
    <dbReference type="NCBI Taxonomy" id="1842136"/>
    <lineage>
        <taxon>Bacteria</taxon>
        <taxon>Pseudomonadati</taxon>
        <taxon>Pseudomonadota</taxon>
        <taxon>Gammaproteobacteria</taxon>
        <taxon>Steroidobacterales</taxon>
        <taxon>Steroidobacteraceae</taxon>
        <taxon>Steroidobacter</taxon>
    </lineage>
</organism>
<dbReference type="Gene3D" id="3.30.70.270">
    <property type="match status" value="1"/>
</dbReference>
<dbReference type="CDD" id="cd00130">
    <property type="entry name" value="PAS"/>
    <property type="match status" value="2"/>
</dbReference>
<dbReference type="PROSITE" id="PS50887">
    <property type="entry name" value="GGDEF"/>
    <property type="match status" value="1"/>
</dbReference>
<dbReference type="InterPro" id="IPR000014">
    <property type="entry name" value="PAS"/>
</dbReference>
<dbReference type="InterPro" id="IPR035919">
    <property type="entry name" value="EAL_sf"/>
</dbReference>
<dbReference type="CDD" id="cd01948">
    <property type="entry name" value="EAL"/>
    <property type="match status" value="1"/>
</dbReference>
<dbReference type="SUPFAM" id="SSF141868">
    <property type="entry name" value="EAL domain-like"/>
    <property type="match status" value="1"/>
</dbReference>
<accession>A0ABV8SPY2</accession>
<dbReference type="SMART" id="SM00267">
    <property type="entry name" value="GGDEF"/>
    <property type="match status" value="1"/>
</dbReference>
<dbReference type="Pfam" id="PF08448">
    <property type="entry name" value="PAS_4"/>
    <property type="match status" value="2"/>
</dbReference>
<dbReference type="Pfam" id="PF00563">
    <property type="entry name" value="EAL"/>
    <property type="match status" value="1"/>
</dbReference>
<feature type="domain" description="EAL" evidence="3">
    <location>
        <begin position="515"/>
        <end position="770"/>
    </location>
</feature>
<dbReference type="InterPro" id="IPR000160">
    <property type="entry name" value="GGDEF_dom"/>
</dbReference>
<evidence type="ECO:0000256" key="1">
    <source>
        <dbReference type="SAM" id="Phobius"/>
    </source>
</evidence>
<keyword evidence="1" id="KW-1133">Transmembrane helix</keyword>
<dbReference type="InterPro" id="IPR013656">
    <property type="entry name" value="PAS_4"/>
</dbReference>
<gene>
    <name evidence="5" type="ORF">ACFPN2_07920</name>
</gene>
<evidence type="ECO:0000313" key="6">
    <source>
        <dbReference type="Proteomes" id="UP001595904"/>
    </source>
</evidence>
<evidence type="ECO:0000259" key="2">
    <source>
        <dbReference type="PROSITE" id="PS50112"/>
    </source>
</evidence>
<feature type="domain" description="GGDEF" evidence="4">
    <location>
        <begin position="372"/>
        <end position="504"/>
    </location>
</feature>
<dbReference type="SUPFAM" id="SSF55073">
    <property type="entry name" value="Nucleotide cyclase"/>
    <property type="match status" value="1"/>
</dbReference>
<evidence type="ECO:0000259" key="3">
    <source>
        <dbReference type="PROSITE" id="PS50883"/>
    </source>
</evidence>
<dbReference type="SMART" id="SM00091">
    <property type="entry name" value="PAS"/>
    <property type="match status" value="2"/>
</dbReference>
<dbReference type="InterPro" id="IPR029787">
    <property type="entry name" value="Nucleotide_cyclase"/>
</dbReference>
<evidence type="ECO:0000313" key="5">
    <source>
        <dbReference type="EMBL" id="MFC4309002.1"/>
    </source>
</evidence>
<dbReference type="CDD" id="cd01949">
    <property type="entry name" value="GGDEF"/>
    <property type="match status" value="1"/>
</dbReference>
<keyword evidence="1" id="KW-0472">Membrane</keyword>
<keyword evidence="1" id="KW-0812">Transmembrane</keyword>
<dbReference type="InterPro" id="IPR035965">
    <property type="entry name" value="PAS-like_dom_sf"/>
</dbReference>
<evidence type="ECO:0000259" key="4">
    <source>
        <dbReference type="PROSITE" id="PS50887"/>
    </source>
</evidence>
<dbReference type="PANTHER" id="PTHR44757:SF4">
    <property type="entry name" value="DIGUANYLATE CYCLASE DGCE-RELATED"/>
    <property type="match status" value="1"/>
</dbReference>
<dbReference type="Pfam" id="PF00990">
    <property type="entry name" value="GGDEF"/>
    <property type="match status" value="1"/>
</dbReference>
<dbReference type="Proteomes" id="UP001595904">
    <property type="component" value="Unassembled WGS sequence"/>
</dbReference>
<dbReference type="PANTHER" id="PTHR44757">
    <property type="entry name" value="DIGUANYLATE CYCLASE DGCP"/>
    <property type="match status" value="1"/>
</dbReference>
<protein>
    <submittedName>
        <fullName evidence="5">EAL domain-containing protein</fullName>
    </submittedName>
</protein>
<dbReference type="RefSeq" id="WP_380596070.1">
    <property type="nucleotide sequence ID" value="NZ_JBHSDU010000003.1"/>
</dbReference>
<feature type="domain" description="PAS" evidence="2">
    <location>
        <begin position="215"/>
        <end position="282"/>
    </location>
</feature>
<keyword evidence="6" id="KW-1185">Reference proteome</keyword>
<dbReference type="Gene3D" id="3.20.20.450">
    <property type="entry name" value="EAL domain"/>
    <property type="match status" value="1"/>
</dbReference>
<name>A0ABV8SPY2_9GAMM</name>
<dbReference type="PROSITE" id="PS50883">
    <property type="entry name" value="EAL"/>
    <property type="match status" value="1"/>
</dbReference>
<dbReference type="InterPro" id="IPR001633">
    <property type="entry name" value="EAL_dom"/>
</dbReference>
<reference evidence="6" key="1">
    <citation type="journal article" date="2019" name="Int. J. Syst. Evol. Microbiol.">
        <title>The Global Catalogue of Microorganisms (GCM) 10K type strain sequencing project: providing services to taxonomists for standard genome sequencing and annotation.</title>
        <authorList>
            <consortium name="The Broad Institute Genomics Platform"/>
            <consortium name="The Broad Institute Genome Sequencing Center for Infectious Disease"/>
            <person name="Wu L."/>
            <person name="Ma J."/>
        </authorList>
    </citation>
    <scope>NUCLEOTIDE SEQUENCE [LARGE SCALE GENOMIC DNA]</scope>
    <source>
        <strain evidence="6">CGMCC 1.10759</strain>
    </source>
</reference>
<dbReference type="PROSITE" id="PS50112">
    <property type="entry name" value="PAS"/>
    <property type="match status" value="2"/>
</dbReference>
<dbReference type="InterPro" id="IPR043128">
    <property type="entry name" value="Rev_trsase/Diguanyl_cyclase"/>
</dbReference>
<dbReference type="NCBIfam" id="TIGR00254">
    <property type="entry name" value="GGDEF"/>
    <property type="match status" value="1"/>
</dbReference>
<feature type="transmembrane region" description="Helical" evidence="1">
    <location>
        <begin position="6"/>
        <end position="25"/>
    </location>
</feature>
<comment type="caution">
    <text evidence="5">The sequence shown here is derived from an EMBL/GenBank/DDBJ whole genome shotgun (WGS) entry which is preliminary data.</text>
</comment>
<feature type="domain" description="PAS" evidence="2">
    <location>
        <begin position="105"/>
        <end position="152"/>
    </location>
</feature>
<sequence length="770" mass="83860">MSALLGTLTISLAVAVLLLLGFILWRERRSSALTRAAGQLEAIVRSGKFAERVRVAGPASEFAENANRLLEQMAMKDLMIGERERSLVGLLAGLQEAVAVHREHIVFANERFAALTGALAAEHLTGKKIADLLHPDYTELVIEHLRRSLSGEPGLDRLEIELHPDNQGGTPRVELTAVRIDYQGGPALLLTLVEMGPRSMPATVPARSGRPTAWETLDSLGEGIITTDVSGRIDYVNQAGEQLIGVSAVDALGKSITDIIQLLDEGDRRSLGDPVRHCLATQSKVTAGRRGLMISRNGSEERSVELTVTPLKGQKGDLVGTVVVVRDVSELRGITKQMSYQASHDALTGLVNRREFERRLEESLQTAHTNEAKHVLCYLDLDRFKAVNDTCGHMAGDGMLREVAALIKETVRDSDTVGRLGGDEFGLLLVGCPLDKARQIADDVVRKISDYRFVWKDKIFNIGISVGLIEISRESGAPDEVMSAADSACYVAKKQGNHVHVYSARDEAVARHRGEIQWLQRLQSALKDNRFELMAQPIIASAATETGPALEVLLRLQDENVPGGISPAEFLRAAERYRLMADVDRWVVQTALTALGRGGIRLPSSRSLAINLSGQTLGDPQFLEFVVDVLDRTGVAPAQLCFEVTENSVITNIEHAQRFIGVLHGMGCQFALDDFGRGLSSFGNLKNLSLDYLKIDGTFIRNLAVDSVNQAMVAAMIKLARTLNFQVIAEQVEDAGALDAAKKMGVDFLQGFYLGRPQPLARVVPARSIG</sequence>
<proteinExistence type="predicted"/>
<dbReference type="NCBIfam" id="TIGR00229">
    <property type="entry name" value="sensory_box"/>
    <property type="match status" value="2"/>
</dbReference>
<dbReference type="SUPFAM" id="SSF55785">
    <property type="entry name" value="PYP-like sensor domain (PAS domain)"/>
    <property type="match status" value="2"/>
</dbReference>
<dbReference type="InterPro" id="IPR052155">
    <property type="entry name" value="Biofilm_reg_signaling"/>
</dbReference>
<dbReference type="SMART" id="SM00052">
    <property type="entry name" value="EAL"/>
    <property type="match status" value="1"/>
</dbReference>